<dbReference type="Pfam" id="PF20168">
    <property type="entry name" value="PDS5"/>
    <property type="match status" value="1"/>
</dbReference>
<evidence type="ECO:0000256" key="2">
    <source>
        <dbReference type="ARBA" id="ARBA00022763"/>
    </source>
</evidence>
<evidence type="ECO:0000256" key="5">
    <source>
        <dbReference type="SAM" id="Phobius"/>
    </source>
</evidence>
<protein>
    <submittedName>
        <fullName evidence="6">Cytoplasmic tRNA 2-thiolation protein 1 isoform X2</fullName>
    </submittedName>
</protein>
<sequence>MLIALTPSQNALVSDRLLRHSNINVKVAVAACVSEITRIIAPNAPYSDGNMKEVFHLIVSSFENLSDKSSRSYVKCASILETVPRVKAAIAFIWEKFPAFSKELGSAASVLSCWDFSAFQISEEGEGEMRDSAENHHRRSWHRPAAVLVVCPVSSGAAAVLLCLSCCCCPFLFRYALDRGAALLKVVKLATRHNAIDMAETVLLDILRGDIARLSRCTAISTDEDGPIPRCKPFKYTYEKKIVMFTYDYFKKLDYFSTECKFFFLLVVFFVLFYFIFHSSASY</sequence>
<dbReference type="InterPro" id="IPR039776">
    <property type="entry name" value="Pds5"/>
</dbReference>
<dbReference type="InterPro" id="IPR014729">
    <property type="entry name" value="Rossmann-like_a/b/a_fold"/>
</dbReference>
<dbReference type="SUPFAM" id="SSF52402">
    <property type="entry name" value="Adenine nucleotide alpha hydrolases-like"/>
    <property type="match status" value="1"/>
</dbReference>
<dbReference type="GO" id="GO:0005634">
    <property type="term" value="C:nucleus"/>
    <property type="evidence" value="ECO:0007669"/>
    <property type="project" value="UniProtKB-SubCell"/>
</dbReference>
<comment type="subcellular location">
    <subcellularLocation>
        <location evidence="1">Nucleus</location>
    </subcellularLocation>
</comment>
<evidence type="ECO:0000256" key="3">
    <source>
        <dbReference type="ARBA" id="ARBA00023204"/>
    </source>
</evidence>
<dbReference type="PANTHER" id="PTHR12663:SF3">
    <property type="entry name" value="SISTER CHROMATID COHESION PROTEIN PDS5 HOMOLOG C"/>
    <property type="match status" value="1"/>
</dbReference>
<dbReference type="Proteomes" id="UP000321947">
    <property type="component" value="Unassembled WGS sequence"/>
</dbReference>
<dbReference type="GO" id="GO:0007064">
    <property type="term" value="P:mitotic sister chromatid cohesion"/>
    <property type="evidence" value="ECO:0007669"/>
    <property type="project" value="InterPro"/>
</dbReference>
<dbReference type="AlphaFoldDB" id="A0A5D3DA09"/>
<proteinExistence type="predicted"/>
<evidence type="ECO:0000256" key="4">
    <source>
        <dbReference type="ARBA" id="ARBA00023242"/>
    </source>
</evidence>
<reference evidence="6 7" key="1">
    <citation type="submission" date="2019-08" db="EMBL/GenBank/DDBJ databases">
        <title>Draft genome sequences of two oriental melons (Cucumis melo L. var makuwa).</title>
        <authorList>
            <person name="Kwon S.-Y."/>
        </authorList>
    </citation>
    <scope>NUCLEOTIDE SEQUENCE [LARGE SCALE GENOMIC DNA]</scope>
    <source>
        <strain evidence="7">cv. Chang Bougi</strain>
        <tissue evidence="6">Leaf</tissue>
    </source>
</reference>
<evidence type="ECO:0000313" key="7">
    <source>
        <dbReference type="Proteomes" id="UP000321947"/>
    </source>
</evidence>
<dbReference type="GO" id="GO:0006281">
    <property type="term" value="P:DNA repair"/>
    <property type="evidence" value="ECO:0007669"/>
    <property type="project" value="UniProtKB-KW"/>
</dbReference>
<keyword evidence="3" id="KW-0234">DNA repair</keyword>
<name>A0A5D3DA09_CUCMM</name>
<evidence type="ECO:0000256" key="1">
    <source>
        <dbReference type="ARBA" id="ARBA00004123"/>
    </source>
</evidence>
<dbReference type="EMBL" id="SSTD01006392">
    <property type="protein sequence ID" value="TYK20310.1"/>
    <property type="molecule type" value="Genomic_DNA"/>
</dbReference>
<keyword evidence="2" id="KW-0227">DNA damage</keyword>
<keyword evidence="5" id="KW-1133">Transmembrane helix</keyword>
<keyword evidence="5" id="KW-0472">Membrane</keyword>
<dbReference type="GO" id="GO:0000785">
    <property type="term" value="C:chromatin"/>
    <property type="evidence" value="ECO:0007669"/>
    <property type="project" value="TreeGrafter"/>
</dbReference>
<comment type="caution">
    <text evidence="6">The sequence shown here is derived from an EMBL/GenBank/DDBJ whole genome shotgun (WGS) entry which is preliminary data.</text>
</comment>
<feature type="transmembrane region" description="Helical" evidence="5">
    <location>
        <begin position="262"/>
        <end position="281"/>
    </location>
</feature>
<gene>
    <name evidence="6" type="ORF">E5676_scaffold708G00390</name>
</gene>
<evidence type="ECO:0000313" key="6">
    <source>
        <dbReference type="EMBL" id="TYK20310.1"/>
    </source>
</evidence>
<dbReference type="PANTHER" id="PTHR12663">
    <property type="entry name" value="ANDROGEN INDUCED INHIBITOR OF PROLIFERATION AS3 / PDS5-RELATED"/>
    <property type="match status" value="1"/>
</dbReference>
<keyword evidence="5" id="KW-0812">Transmembrane</keyword>
<organism evidence="6 7">
    <name type="scientific">Cucumis melo var. makuwa</name>
    <name type="common">Oriental melon</name>
    <dbReference type="NCBI Taxonomy" id="1194695"/>
    <lineage>
        <taxon>Eukaryota</taxon>
        <taxon>Viridiplantae</taxon>
        <taxon>Streptophyta</taxon>
        <taxon>Embryophyta</taxon>
        <taxon>Tracheophyta</taxon>
        <taxon>Spermatophyta</taxon>
        <taxon>Magnoliopsida</taxon>
        <taxon>eudicotyledons</taxon>
        <taxon>Gunneridae</taxon>
        <taxon>Pentapetalae</taxon>
        <taxon>rosids</taxon>
        <taxon>fabids</taxon>
        <taxon>Cucurbitales</taxon>
        <taxon>Cucurbitaceae</taxon>
        <taxon>Benincaseae</taxon>
        <taxon>Cucumis</taxon>
    </lineage>
</organism>
<accession>A0A5D3DA09</accession>
<dbReference type="Gene3D" id="3.40.50.620">
    <property type="entry name" value="HUPs"/>
    <property type="match status" value="1"/>
</dbReference>
<keyword evidence="4" id="KW-0539">Nucleus</keyword>